<sequence>MAAEPPAVGGTRASGPRPGTGSRGTARPGTVRPAVRRSDIEDLLSRLPGVLAVRLSVNDWGAIQTVHVLATVDRGAKQIVRDIESALQARFGLRLDHKKVSVAQVRGLGPLREPVRPELAGFVTQTDAVTGKTHIEVTFRDPRDETARWQGAASGGSRRRQQALTALTAVLEALRPLLLAPERDLELVDAELVTVGGQELLAGLFALPNLRTGEPTYLAGAAPMGSEVVEAAARVFRQVYEQLLEMRDRRVRQSPVYRLLELGRQMQAQMAAERAAAEAAARAAAPDAPDPVAGGAGTGDDLGPGRSDGGREPAAGEAGEEAPLNLEAVQEAAVTADEDDGDPELYFDEPAGDGQDPGHR</sequence>
<dbReference type="RefSeq" id="WP_013495568.1">
    <property type="nucleotide sequence ID" value="NC_014831.1"/>
</dbReference>
<accession>E6SKQ5</accession>
<reference evidence="2 3" key="1">
    <citation type="journal article" date="2010" name="Stand. Genomic Sci.">
        <title>Complete genome sequence of Thermaerobacter marianensis type strain (7p75a).</title>
        <authorList>
            <person name="Han C."/>
            <person name="Gu W."/>
            <person name="Zhang X."/>
            <person name="Lapidus A."/>
            <person name="Nolan M."/>
            <person name="Copeland A."/>
            <person name="Lucas S."/>
            <person name="Del Rio T.G."/>
            <person name="Tice H."/>
            <person name="Cheng J.F."/>
            <person name="Tapia R."/>
            <person name="Goodwin L."/>
            <person name="Pitluck S."/>
            <person name="Pagani I."/>
            <person name="Ivanova N."/>
            <person name="Mavromatis K."/>
            <person name="Mikhailova N."/>
            <person name="Pati A."/>
            <person name="Chen A."/>
            <person name="Palaniappan K."/>
            <person name="Land M."/>
            <person name="Hauser L."/>
            <person name="Chang Y.J."/>
            <person name="Jeffries C.D."/>
            <person name="Schneider S."/>
            <person name="Rohde M."/>
            <person name="Goker M."/>
            <person name="Pukall R."/>
            <person name="Woyke T."/>
            <person name="Bristow J."/>
            <person name="Eisen J.A."/>
            <person name="Markowitz V."/>
            <person name="Hugenholtz P."/>
            <person name="Kyrpides N.C."/>
            <person name="Klenk H.P."/>
            <person name="Detter J.C."/>
        </authorList>
    </citation>
    <scope>NUCLEOTIDE SEQUENCE [LARGE SCALE GENOMIC DNA]</scope>
    <source>
        <strain evidence="3">ATCC 700841 / DSM 12885 / JCM 10246 / 7p75a</strain>
    </source>
</reference>
<feature type="region of interest" description="Disordered" evidence="1">
    <location>
        <begin position="1"/>
        <end position="34"/>
    </location>
</feature>
<dbReference type="EMBL" id="CP002344">
    <property type="protein sequence ID" value="ADU51263.1"/>
    <property type="molecule type" value="Genomic_DNA"/>
</dbReference>
<evidence type="ECO:0000313" key="2">
    <source>
        <dbReference type="EMBL" id="ADU51263.1"/>
    </source>
</evidence>
<feature type="compositionally biased region" description="Low complexity" evidence="1">
    <location>
        <begin position="312"/>
        <end position="323"/>
    </location>
</feature>
<gene>
    <name evidence="2" type="ordered locus">Tmar_1150</name>
</gene>
<feature type="compositionally biased region" description="Acidic residues" evidence="1">
    <location>
        <begin position="336"/>
        <end position="351"/>
    </location>
</feature>
<dbReference type="KEGG" id="tmr:Tmar_1150"/>
<feature type="region of interest" description="Disordered" evidence="1">
    <location>
        <begin position="281"/>
        <end position="360"/>
    </location>
</feature>
<dbReference type="STRING" id="644966.Tmar_1150"/>
<protein>
    <submittedName>
        <fullName evidence="2">Uncharacterized protein</fullName>
    </submittedName>
</protein>
<proteinExistence type="predicted"/>
<dbReference type="OrthoDB" id="43591at2"/>
<dbReference type="Proteomes" id="UP000008915">
    <property type="component" value="Chromosome"/>
</dbReference>
<evidence type="ECO:0000313" key="3">
    <source>
        <dbReference type="Proteomes" id="UP000008915"/>
    </source>
</evidence>
<organism evidence="2 3">
    <name type="scientific">Thermaerobacter marianensis (strain ATCC 700841 / DSM 12885 / JCM 10246 / 7p75a)</name>
    <dbReference type="NCBI Taxonomy" id="644966"/>
    <lineage>
        <taxon>Bacteria</taxon>
        <taxon>Bacillati</taxon>
        <taxon>Bacillota</taxon>
        <taxon>Clostridia</taxon>
        <taxon>Eubacteriales</taxon>
        <taxon>Clostridiales Family XVII. Incertae Sedis</taxon>
        <taxon>Thermaerobacter</taxon>
    </lineage>
</organism>
<evidence type="ECO:0000256" key="1">
    <source>
        <dbReference type="SAM" id="MobiDB-lite"/>
    </source>
</evidence>
<reference evidence="3" key="2">
    <citation type="journal article" date="2010" name="Stand. Genomic Sci.">
        <title>Complete genome sequence of Thermaerobacter marianensis type strain (7p75aT).</title>
        <authorList>
            <person name="Han C."/>
            <person name="Gu W."/>
            <person name="Zhang X."/>
            <person name="Lapidus A."/>
            <person name="Nolan M."/>
            <person name="Copeland A."/>
            <person name="Lucas S."/>
            <person name="Glavina Del Rio T."/>
            <person name="Tice H."/>
            <person name="Cheng J."/>
            <person name="Tapia R."/>
            <person name="Goodwin L."/>
            <person name="Pitluck S."/>
            <person name="Pagani I."/>
            <person name="Ivanova N."/>
            <person name="Mavromatis K."/>
            <person name="Mikhailova N."/>
            <person name="Pati A."/>
            <person name="Chen A."/>
            <person name="Palaniappan K."/>
            <person name="Land M."/>
            <person name="Hauser L."/>
            <person name="Chang Y."/>
            <person name="Jeffries C."/>
            <person name="Schneider S."/>
            <person name="Rohde M."/>
            <person name="Goker M."/>
            <person name="Pukall R."/>
            <person name="Woyke T."/>
            <person name="Bristow J."/>
            <person name="Eisen J."/>
            <person name="Markowitz V."/>
            <person name="Hugenholtz P."/>
            <person name="Kyrpides N."/>
            <person name="Klenk H."/>
            <person name="Detter J."/>
        </authorList>
    </citation>
    <scope>NUCLEOTIDE SEQUENCE [LARGE SCALE GENOMIC DNA]</scope>
    <source>
        <strain evidence="3">ATCC 700841 / DSM 12885 / JCM 10246 / 7p75a</strain>
    </source>
</reference>
<name>E6SKQ5_THEM7</name>
<feature type="compositionally biased region" description="Low complexity" evidence="1">
    <location>
        <begin position="281"/>
        <end position="293"/>
    </location>
</feature>
<keyword evidence="3" id="KW-1185">Reference proteome</keyword>
<dbReference type="HOGENOM" id="CLU_769315_0_0_9"/>
<dbReference type="AlphaFoldDB" id="E6SKQ5"/>